<protein>
    <submittedName>
        <fullName evidence="1">Uncharacterized protein</fullName>
    </submittedName>
</protein>
<accession>A0AAD5NG25</accession>
<keyword evidence="2" id="KW-1185">Reference proteome</keyword>
<dbReference type="Proteomes" id="UP001064489">
    <property type="component" value="Chromosome 12"/>
</dbReference>
<reference evidence="1" key="2">
    <citation type="submission" date="2023-02" db="EMBL/GenBank/DDBJ databases">
        <authorList>
            <person name="Swenson N.G."/>
            <person name="Wegrzyn J.L."/>
            <person name="Mcevoy S.L."/>
        </authorList>
    </citation>
    <scope>NUCLEOTIDE SEQUENCE</scope>
    <source>
        <strain evidence="1">91603</strain>
        <tissue evidence="1">Leaf</tissue>
    </source>
</reference>
<comment type="caution">
    <text evidence="1">The sequence shown here is derived from an EMBL/GenBank/DDBJ whole genome shotgun (WGS) entry which is preliminary data.</text>
</comment>
<evidence type="ECO:0000313" key="1">
    <source>
        <dbReference type="EMBL" id="KAI9156241.1"/>
    </source>
</evidence>
<organism evidence="1 2">
    <name type="scientific">Acer negundo</name>
    <name type="common">Box elder</name>
    <dbReference type="NCBI Taxonomy" id="4023"/>
    <lineage>
        <taxon>Eukaryota</taxon>
        <taxon>Viridiplantae</taxon>
        <taxon>Streptophyta</taxon>
        <taxon>Embryophyta</taxon>
        <taxon>Tracheophyta</taxon>
        <taxon>Spermatophyta</taxon>
        <taxon>Magnoliopsida</taxon>
        <taxon>eudicotyledons</taxon>
        <taxon>Gunneridae</taxon>
        <taxon>Pentapetalae</taxon>
        <taxon>rosids</taxon>
        <taxon>malvids</taxon>
        <taxon>Sapindales</taxon>
        <taxon>Sapindaceae</taxon>
        <taxon>Hippocastanoideae</taxon>
        <taxon>Acereae</taxon>
        <taxon>Acer</taxon>
    </lineage>
</organism>
<name>A0AAD5NG25_ACENE</name>
<reference evidence="1" key="1">
    <citation type="journal article" date="2022" name="Plant J.">
        <title>Strategies of tolerance reflected in two North American maple genomes.</title>
        <authorList>
            <person name="McEvoy S.L."/>
            <person name="Sezen U.U."/>
            <person name="Trouern-Trend A."/>
            <person name="McMahon S.M."/>
            <person name="Schaberg P.G."/>
            <person name="Yang J."/>
            <person name="Wegrzyn J.L."/>
            <person name="Swenson N.G."/>
        </authorList>
    </citation>
    <scope>NUCLEOTIDE SEQUENCE</scope>
    <source>
        <strain evidence="1">91603</strain>
    </source>
</reference>
<proteinExistence type="predicted"/>
<gene>
    <name evidence="1" type="ORF">LWI28_002845</name>
</gene>
<dbReference type="EMBL" id="JAJSOW010000107">
    <property type="protein sequence ID" value="KAI9156241.1"/>
    <property type="molecule type" value="Genomic_DNA"/>
</dbReference>
<dbReference type="AlphaFoldDB" id="A0AAD5NG25"/>
<sequence>MILLGENPGEEAVNFGDLDVFQLDFNCDYENPRNLGNCGLENRAFEVINLGDLDVCKSDLNCDFDDLGDLGNYGVENCASVKQFQVSDKDLISFDVINTSSEDGLLLGQEGVVKDRMMNSPLDAKFQKDPVAVTKGCEKECPFTGFFNGLRKEGSTIPDSTRFEMCGEMSPTVGGLPVVAPSSL</sequence>
<evidence type="ECO:0000313" key="2">
    <source>
        <dbReference type="Proteomes" id="UP001064489"/>
    </source>
</evidence>